<dbReference type="OrthoDB" id="425534at2759"/>
<dbReference type="PANTHER" id="PTHR43248:SF25">
    <property type="entry name" value="AB HYDROLASE-1 DOMAIN-CONTAINING PROTEIN-RELATED"/>
    <property type="match status" value="1"/>
</dbReference>
<evidence type="ECO:0008006" key="9">
    <source>
        <dbReference type="Google" id="ProtNLM"/>
    </source>
</evidence>
<feature type="region of interest" description="Disordered" evidence="3">
    <location>
        <begin position="1"/>
        <end position="41"/>
    </location>
</feature>
<keyword evidence="4" id="KW-1133">Transmembrane helix</keyword>
<dbReference type="InterPro" id="IPR013595">
    <property type="entry name" value="Pept_S33_TAP-like_C"/>
</dbReference>
<evidence type="ECO:0000256" key="3">
    <source>
        <dbReference type="SAM" id="MobiDB-lite"/>
    </source>
</evidence>
<gene>
    <name evidence="7" type="ORF">BDZ90DRAFT_168292</name>
</gene>
<evidence type="ECO:0000313" key="8">
    <source>
        <dbReference type="Proteomes" id="UP000245884"/>
    </source>
</evidence>
<keyword evidence="4" id="KW-0812">Transmembrane</keyword>
<dbReference type="GeneID" id="37025484"/>
<dbReference type="EMBL" id="KZ819667">
    <property type="protein sequence ID" value="PWN27631.1"/>
    <property type="molecule type" value="Genomic_DNA"/>
</dbReference>
<evidence type="ECO:0000256" key="4">
    <source>
        <dbReference type="SAM" id="Phobius"/>
    </source>
</evidence>
<name>A0A316UTF2_9BASI</name>
<dbReference type="InterPro" id="IPR051601">
    <property type="entry name" value="Serine_prot/Carboxylest_S33"/>
</dbReference>
<protein>
    <recommendedName>
        <fullName evidence="9">Alpha/beta-hydrolase</fullName>
    </recommendedName>
</protein>
<keyword evidence="4" id="KW-0472">Membrane</keyword>
<feature type="domain" description="AB hydrolase-1" evidence="5">
    <location>
        <begin position="169"/>
        <end position="336"/>
    </location>
</feature>
<organism evidence="7 8">
    <name type="scientific">Jaminaea rosea</name>
    <dbReference type="NCBI Taxonomy" id="1569628"/>
    <lineage>
        <taxon>Eukaryota</taxon>
        <taxon>Fungi</taxon>
        <taxon>Dikarya</taxon>
        <taxon>Basidiomycota</taxon>
        <taxon>Ustilaginomycotina</taxon>
        <taxon>Exobasidiomycetes</taxon>
        <taxon>Microstromatales</taxon>
        <taxon>Microstromatales incertae sedis</taxon>
        <taxon>Jaminaea</taxon>
    </lineage>
</organism>
<feature type="transmembrane region" description="Helical" evidence="4">
    <location>
        <begin position="53"/>
        <end position="72"/>
    </location>
</feature>
<dbReference type="SUPFAM" id="SSF53474">
    <property type="entry name" value="alpha/beta-Hydrolases"/>
    <property type="match status" value="2"/>
</dbReference>
<dbReference type="Pfam" id="PF08386">
    <property type="entry name" value="Abhydrolase_4"/>
    <property type="match status" value="1"/>
</dbReference>
<evidence type="ECO:0000256" key="2">
    <source>
        <dbReference type="ARBA" id="ARBA00022801"/>
    </source>
</evidence>
<feature type="compositionally biased region" description="Basic and acidic residues" evidence="3">
    <location>
        <begin position="20"/>
        <end position="29"/>
    </location>
</feature>
<dbReference type="PANTHER" id="PTHR43248">
    <property type="entry name" value="2-SUCCINYL-6-HYDROXY-2,4-CYCLOHEXADIENE-1-CARBOXYLATE SYNTHASE"/>
    <property type="match status" value="1"/>
</dbReference>
<dbReference type="InterPro" id="IPR000073">
    <property type="entry name" value="AB_hydrolase_1"/>
</dbReference>
<dbReference type="GO" id="GO:0016787">
    <property type="term" value="F:hydrolase activity"/>
    <property type="evidence" value="ECO:0007669"/>
    <property type="project" value="UniProtKB-KW"/>
</dbReference>
<evidence type="ECO:0000313" key="7">
    <source>
        <dbReference type="EMBL" id="PWN27631.1"/>
    </source>
</evidence>
<proteinExistence type="inferred from homology"/>
<dbReference type="Gene3D" id="3.40.50.1820">
    <property type="entry name" value="alpha/beta hydrolase"/>
    <property type="match status" value="1"/>
</dbReference>
<evidence type="ECO:0000259" key="6">
    <source>
        <dbReference type="Pfam" id="PF08386"/>
    </source>
</evidence>
<dbReference type="STRING" id="1569628.A0A316UTF2"/>
<dbReference type="Pfam" id="PF00561">
    <property type="entry name" value="Abhydrolase_1"/>
    <property type="match status" value="1"/>
</dbReference>
<reference evidence="7 8" key="1">
    <citation type="journal article" date="2018" name="Mol. Biol. Evol.">
        <title>Broad Genomic Sampling Reveals a Smut Pathogenic Ancestry of the Fungal Clade Ustilaginomycotina.</title>
        <authorList>
            <person name="Kijpornyongpan T."/>
            <person name="Mondo S.J."/>
            <person name="Barry K."/>
            <person name="Sandor L."/>
            <person name="Lee J."/>
            <person name="Lipzen A."/>
            <person name="Pangilinan J."/>
            <person name="LaButti K."/>
            <person name="Hainaut M."/>
            <person name="Henrissat B."/>
            <person name="Grigoriev I.V."/>
            <person name="Spatafora J.W."/>
            <person name="Aime M.C."/>
        </authorList>
    </citation>
    <scope>NUCLEOTIDE SEQUENCE [LARGE SCALE GENOMIC DNA]</scope>
    <source>
        <strain evidence="7 8">MCA 5214</strain>
    </source>
</reference>
<dbReference type="InterPro" id="IPR029058">
    <property type="entry name" value="AB_hydrolase_fold"/>
</dbReference>
<accession>A0A316UTF2</accession>
<evidence type="ECO:0000259" key="5">
    <source>
        <dbReference type="Pfam" id="PF00561"/>
    </source>
</evidence>
<keyword evidence="2" id="KW-0378">Hydrolase</keyword>
<dbReference type="AlphaFoldDB" id="A0A316UTF2"/>
<dbReference type="Proteomes" id="UP000245884">
    <property type="component" value="Unassembled WGS sequence"/>
</dbReference>
<comment type="similarity">
    <text evidence="1">Belongs to the peptidase S33 family.</text>
</comment>
<evidence type="ECO:0000256" key="1">
    <source>
        <dbReference type="ARBA" id="ARBA00010088"/>
    </source>
</evidence>
<feature type="domain" description="Peptidase S33 tripeptidyl aminopeptidase-like C-terminal" evidence="6">
    <location>
        <begin position="508"/>
        <end position="613"/>
    </location>
</feature>
<dbReference type="RefSeq" id="XP_025362243.1">
    <property type="nucleotide sequence ID" value="XM_025503661.1"/>
</dbReference>
<keyword evidence="8" id="KW-1185">Reference proteome</keyword>
<sequence length="669" mass="73910">MQESLDEKAQAQAPPPPYRGDGRDSREYGLEYDDGQDLPMPATAADRAASRRWMLQMLLVGVTVYYIVMAYGRAAMSISWTRGGGCGHHHRFAPLPEDGQVDMSRAPIGKFIEHKCWSDLNLSSTFSCYRMAAPLDYTNTSDDRRASIALVKYPAGGGNTPRSDVLGSIFFNPGGPGGSGIGFLTAKSPSRGGLTAAYFDQIFEGRYDLLSFDPRAVGRTTPKANCFLDDDEGAYANEIFFEGSGLPHSSDHAIVKSIAHDNLISGVCKENKGEELTHVSTASVVNDMSLMRKAVGDKHLNYAGFSYGTVLGSYFADILPEEVGKFWLDGVVNVPNYQQGLWDDNVVDFEDVLSGFFTTCADAGVEHCPLATLLNDDEKQRGDKGAEILRDQTFDLLESLRDQPIAVLNASLPQMSTYIGLKAAIFSTMYAPSKWANFTKLLVEAHKGNHVPLVEASGITRLPHKPATDGANDQAQFSIMCGEALQYDEDWDEGDYKKFLDKLEKISPFGGELWVRDGAICQSAWKIRAKDTWRGSFNSTPANPILFGSNDYDPVTPLRAARKMRDSFRSNNKLFRIEKGYGHCTIAAPSKCGSKTVGDWFVRGVLPEEKEKVCQLDVPPYFPQPTADEETMSTLSMEERRQVEAAEAMQTVGEIMAEWRQTNGRRFKF</sequence>